<evidence type="ECO:0000256" key="1">
    <source>
        <dbReference type="SAM" id="MobiDB-lite"/>
    </source>
</evidence>
<dbReference type="Proteomes" id="UP000812287">
    <property type="component" value="Unassembled WGS sequence"/>
</dbReference>
<dbReference type="OrthoDB" id="2907352at2759"/>
<keyword evidence="3" id="KW-1185">Reference proteome</keyword>
<name>A0A9P7VQF7_9AGAR</name>
<evidence type="ECO:0000313" key="3">
    <source>
        <dbReference type="Proteomes" id="UP000812287"/>
    </source>
</evidence>
<dbReference type="AlphaFoldDB" id="A0A9P7VQF7"/>
<comment type="caution">
    <text evidence="2">The sequence shown here is derived from an EMBL/GenBank/DDBJ whole genome shotgun (WGS) entry which is preliminary data.</text>
</comment>
<sequence length="178" mass="19313">MIRFHDTRFFRSAASDISSDLGTRIVVTGPSTEDFSPSFQIHTSPPPDVHLAPVMPPIDASSYSSVENSDITSLTVANASSTSQIQELPEIPSAPLFSDGELSSGLLPLTDHSSANYNASLSFFEPRKSQSGKKGKGRKDTKYQNKIVQTYTPPAGPYIEDPQKETALFRPPVKEPSV</sequence>
<accession>A0A9P7VQF7</accession>
<dbReference type="EMBL" id="MU250539">
    <property type="protein sequence ID" value="KAG7444702.1"/>
    <property type="molecule type" value="Genomic_DNA"/>
</dbReference>
<dbReference type="RefSeq" id="XP_043038202.1">
    <property type="nucleotide sequence ID" value="XM_043179302.1"/>
</dbReference>
<gene>
    <name evidence="2" type="ORF">BT62DRAFT_1077480</name>
</gene>
<evidence type="ECO:0000313" key="2">
    <source>
        <dbReference type="EMBL" id="KAG7444702.1"/>
    </source>
</evidence>
<protein>
    <submittedName>
        <fullName evidence="2">Uncharacterized protein</fullName>
    </submittedName>
</protein>
<dbReference type="GeneID" id="66101596"/>
<organism evidence="2 3">
    <name type="scientific">Guyanagaster necrorhizus</name>
    <dbReference type="NCBI Taxonomy" id="856835"/>
    <lineage>
        <taxon>Eukaryota</taxon>
        <taxon>Fungi</taxon>
        <taxon>Dikarya</taxon>
        <taxon>Basidiomycota</taxon>
        <taxon>Agaricomycotina</taxon>
        <taxon>Agaricomycetes</taxon>
        <taxon>Agaricomycetidae</taxon>
        <taxon>Agaricales</taxon>
        <taxon>Marasmiineae</taxon>
        <taxon>Physalacriaceae</taxon>
        <taxon>Guyanagaster</taxon>
    </lineage>
</organism>
<reference evidence="2" key="1">
    <citation type="submission" date="2020-11" db="EMBL/GenBank/DDBJ databases">
        <title>Adaptations for nitrogen fixation in a non-lichenized fungal sporocarp promotes dispersal by wood-feeding termites.</title>
        <authorList>
            <consortium name="DOE Joint Genome Institute"/>
            <person name="Koch R.A."/>
            <person name="Yoon G."/>
            <person name="Arayal U."/>
            <person name="Lail K."/>
            <person name="Amirebrahimi M."/>
            <person name="Labutti K."/>
            <person name="Lipzen A."/>
            <person name="Riley R."/>
            <person name="Barry K."/>
            <person name="Henrissat B."/>
            <person name="Grigoriev I.V."/>
            <person name="Herr J.R."/>
            <person name="Aime M.C."/>
        </authorList>
    </citation>
    <scope>NUCLEOTIDE SEQUENCE</scope>
    <source>
        <strain evidence="2">MCA 3950</strain>
    </source>
</reference>
<feature type="region of interest" description="Disordered" evidence="1">
    <location>
        <begin position="126"/>
        <end position="178"/>
    </location>
</feature>
<proteinExistence type="predicted"/>